<dbReference type="InterPro" id="IPR013976">
    <property type="entry name" value="HDOD"/>
</dbReference>
<accession>A0A847RTX4</accession>
<keyword evidence="3" id="KW-1185">Reference proteome</keyword>
<gene>
    <name evidence="2" type="ORF">HF682_05755</name>
</gene>
<dbReference type="PANTHER" id="PTHR33525:SF4">
    <property type="entry name" value="CYCLIC DI-GMP PHOSPHODIESTERASE CDGJ"/>
    <property type="match status" value="1"/>
</dbReference>
<dbReference type="EMBL" id="JABAIM010000001">
    <property type="protein sequence ID" value="NLR74660.1"/>
    <property type="molecule type" value="Genomic_DNA"/>
</dbReference>
<evidence type="ECO:0000259" key="1">
    <source>
        <dbReference type="PROSITE" id="PS51833"/>
    </source>
</evidence>
<dbReference type="InterPro" id="IPR029016">
    <property type="entry name" value="GAF-like_dom_sf"/>
</dbReference>
<evidence type="ECO:0000313" key="3">
    <source>
        <dbReference type="Proteomes" id="UP000587991"/>
    </source>
</evidence>
<sequence>MTTAEPPDTLKAAEPYLTAWQPANLPMLQVTQDALRSAQVSTSASSPGALAAIVARDPFLTLQVLSYVNTIPRGSFASDITSLEHALMLLGVEQFYDRFSRRPVLERLLDKDPARLRLLQGRLSQCLLAGLLAREVARVRLDSKAEEVFLGALLHDVIEPLLLLTHPQRVAPIHWHSHANLMLSDPALQQQLLGLSYQALLQHYVGQIGMPYLLAGLMCDQQLDKPRNYSVQLAVQAARASLLGWWRADHEEAARLLAEFLKLSIEEWSARQQGLLLQHARWNAFPDIALPAMWLPMQPGDWAEPPVAKPASLQLDLKILEQVTTQLKLAGERKADVGQIMTLLFKGLRLGLGLMRVALLTQDKATNQLKLRFAIGFADDHPLRHQAVGLNTPHLFTRLMGKTQSLFYGDSNRRNLQAYLPAPLRPEPERDWVAMSLWVRANPLGLLYADGGSTHPQLDADNYPHFKAVMLTALAALEGKGGPA</sequence>
<name>A0A847RTX4_9NEIS</name>
<evidence type="ECO:0000313" key="2">
    <source>
        <dbReference type="EMBL" id="NLR74660.1"/>
    </source>
</evidence>
<protein>
    <submittedName>
        <fullName evidence="2">HDOD domain-containing protein</fullName>
    </submittedName>
</protein>
<feature type="domain" description="HDOD" evidence="1">
    <location>
        <begin position="25"/>
        <end position="224"/>
    </location>
</feature>
<dbReference type="Gene3D" id="1.10.3210.10">
    <property type="entry name" value="Hypothetical protein af1432"/>
    <property type="match status" value="1"/>
</dbReference>
<dbReference type="Gene3D" id="3.30.450.40">
    <property type="match status" value="1"/>
</dbReference>
<dbReference type="RefSeq" id="WP_168876259.1">
    <property type="nucleotide sequence ID" value="NZ_JABAIM010000001.1"/>
</dbReference>
<dbReference type="SUPFAM" id="SSF109604">
    <property type="entry name" value="HD-domain/PDEase-like"/>
    <property type="match status" value="1"/>
</dbReference>
<comment type="caution">
    <text evidence="2">The sequence shown here is derived from an EMBL/GenBank/DDBJ whole genome shotgun (WGS) entry which is preliminary data.</text>
</comment>
<dbReference type="AlphaFoldDB" id="A0A847RTX4"/>
<proteinExistence type="predicted"/>
<dbReference type="Pfam" id="PF08668">
    <property type="entry name" value="HDOD"/>
    <property type="match status" value="1"/>
</dbReference>
<dbReference type="Proteomes" id="UP000587991">
    <property type="component" value="Unassembled WGS sequence"/>
</dbReference>
<dbReference type="PROSITE" id="PS51833">
    <property type="entry name" value="HDOD"/>
    <property type="match status" value="1"/>
</dbReference>
<reference evidence="2 3" key="1">
    <citation type="submission" date="2020-04" db="EMBL/GenBank/DDBJ databases">
        <title>Draft genome of Leeia sp. IMCC25680.</title>
        <authorList>
            <person name="Song J."/>
            <person name="Cho J.-C."/>
        </authorList>
    </citation>
    <scope>NUCLEOTIDE SEQUENCE [LARGE SCALE GENOMIC DNA]</scope>
    <source>
        <strain evidence="2 3">IMCC25680</strain>
    </source>
</reference>
<organism evidence="2 3">
    <name type="scientific">Leeia aquatica</name>
    <dbReference type="NCBI Taxonomy" id="2725557"/>
    <lineage>
        <taxon>Bacteria</taxon>
        <taxon>Pseudomonadati</taxon>
        <taxon>Pseudomonadota</taxon>
        <taxon>Betaproteobacteria</taxon>
        <taxon>Neisseriales</taxon>
        <taxon>Leeiaceae</taxon>
        <taxon>Leeia</taxon>
    </lineage>
</organism>
<dbReference type="InterPro" id="IPR052340">
    <property type="entry name" value="RNase_Y/CdgJ"/>
</dbReference>
<dbReference type="PANTHER" id="PTHR33525">
    <property type="match status" value="1"/>
</dbReference>